<keyword evidence="2" id="KW-1185">Reference proteome</keyword>
<dbReference type="EMBL" id="KV744812">
    <property type="protein sequence ID" value="OCK85905.1"/>
    <property type="molecule type" value="Genomic_DNA"/>
</dbReference>
<name>A0A8E2ELD5_9PEZI</name>
<feature type="non-terminal residue" evidence="1">
    <location>
        <position position="362"/>
    </location>
</feature>
<evidence type="ECO:0000313" key="2">
    <source>
        <dbReference type="Proteomes" id="UP000250266"/>
    </source>
</evidence>
<proteinExistence type="predicted"/>
<dbReference type="Proteomes" id="UP000250266">
    <property type="component" value="Unassembled WGS sequence"/>
</dbReference>
<gene>
    <name evidence="1" type="ORF">K432DRAFT_250567</name>
</gene>
<organism evidence="1 2">
    <name type="scientific">Lepidopterella palustris CBS 459.81</name>
    <dbReference type="NCBI Taxonomy" id="1314670"/>
    <lineage>
        <taxon>Eukaryota</taxon>
        <taxon>Fungi</taxon>
        <taxon>Dikarya</taxon>
        <taxon>Ascomycota</taxon>
        <taxon>Pezizomycotina</taxon>
        <taxon>Dothideomycetes</taxon>
        <taxon>Pleosporomycetidae</taxon>
        <taxon>Mytilinidiales</taxon>
        <taxon>Argynnaceae</taxon>
        <taxon>Lepidopterella</taxon>
    </lineage>
</organism>
<dbReference type="AlphaFoldDB" id="A0A8E2ELD5"/>
<protein>
    <submittedName>
        <fullName evidence="1">Uncharacterized protein</fullName>
    </submittedName>
</protein>
<accession>A0A8E2ELD5</accession>
<evidence type="ECO:0000313" key="1">
    <source>
        <dbReference type="EMBL" id="OCK85905.1"/>
    </source>
</evidence>
<dbReference type="OrthoDB" id="309640at2759"/>
<reference evidence="1 2" key="1">
    <citation type="journal article" date="2016" name="Nat. Commun.">
        <title>Ectomycorrhizal ecology is imprinted in the genome of the dominant symbiotic fungus Cenococcum geophilum.</title>
        <authorList>
            <consortium name="DOE Joint Genome Institute"/>
            <person name="Peter M."/>
            <person name="Kohler A."/>
            <person name="Ohm R.A."/>
            <person name="Kuo A."/>
            <person name="Krutzmann J."/>
            <person name="Morin E."/>
            <person name="Arend M."/>
            <person name="Barry K.W."/>
            <person name="Binder M."/>
            <person name="Choi C."/>
            <person name="Clum A."/>
            <person name="Copeland A."/>
            <person name="Grisel N."/>
            <person name="Haridas S."/>
            <person name="Kipfer T."/>
            <person name="LaButti K."/>
            <person name="Lindquist E."/>
            <person name="Lipzen A."/>
            <person name="Maire R."/>
            <person name="Meier B."/>
            <person name="Mihaltcheva S."/>
            <person name="Molinier V."/>
            <person name="Murat C."/>
            <person name="Poggeler S."/>
            <person name="Quandt C.A."/>
            <person name="Sperisen C."/>
            <person name="Tritt A."/>
            <person name="Tisserant E."/>
            <person name="Crous P.W."/>
            <person name="Henrissat B."/>
            <person name="Nehls U."/>
            <person name="Egli S."/>
            <person name="Spatafora J.W."/>
            <person name="Grigoriev I.V."/>
            <person name="Martin F.M."/>
        </authorList>
    </citation>
    <scope>NUCLEOTIDE SEQUENCE [LARGE SCALE GENOMIC DNA]</scope>
    <source>
        <strain evidence="1 2">CBS 459.81</strain>
    </source>
</reference>
<feature type="non-terminal residue" evidence="1">
    <location>
        <position position="1"/>
    </location>
</feature>
<sequence>EPAYVELHAEVRDELWKIMWEVEDLAKQHFSFAIPANKVDERFSKMCTEYMTPELQLIVDCVAVGGPNAEEGWKELFVDPELRQALVCGIVGNVIVEQVFKTLVFGANDVQKKVVHEIHEKTKNEDSFDRTRAYANAIKQFLPASTLPTLFSTHIQTLTLRLYTLLLPLLTLSHGTPPSIPKRPSPTHTTLSQQTLDTTISSLFSLLTRAACLSIALRLDSSSVYHFPQTPKDGCYASSNMECFNNTTMACTNPKSRAWPAAVPPAERQRALDDAPLIRITCMDACHVYRRGGWEGEESDPGWKELGIRSRQLTQAWVACRWGRSRCWERGQKADRREVHGEKWAEPGFVEFRDVVEGEKRR</sequence>